<gene>
    <name evidence="2" type="ORF">GCM10007415_28430</name>
</gene>
<feature type="transmembrane region" description="Helical" evidence="1">
    <location>
        <begin position="115"/>
        <end position="133"/>
    </location>
</feature>
<feature type="transmembrane region" description="Helical" evidence="1">
    <location>
        <begin position="46"/>
        <end position="67"/>
    </location>
</feature>
<keyword evidence="1" id="KW-0812">Transmembrane</keyword>
<reference evidence="2" key="2">
    <citation type="submission" date="2020-09" db="EMBL/GenBank/DDBJ databases">
        <authorList>
            <person name="Sun Q."/>
            <person name="Zhou Y."/>
        </authorList>
    </citation>
    <scope>NUCLEOTIDE SEQUENCE</scope>
    <source>
        <strain evidence="2">CGMCC 1.12195</strain>
    </source>
</reference>
<protein>
    <submittedName>
        <fullName evidence="2">Uncharacterized protein</fullName>
    </submittedName>
</protein>
<organism evidence="2 3">
    <name type="scientific">Parapedobacter pyrenivorans</name>
    <dbReference type="NCBI Taxonomy" id="1305674"/>
    <lineage>
        <taxon>Bacteria</taxon>
        <taxon>Pseudomonadati</taxon>
        <taxon>Bacteroidota</taxon>
        <taxon>Sphingobacteriia</taxon>
        <taxon>Sphingobacteriales</taxon>
        <taxon>Sphingobacteriaceae</taxon>
        <taxon>Parapedobacter</taxon>
    </lineage>
</organism>
<evidence type="ECO:0000313" key="3">
    <source>
        <dbReference type="Proteomes" id="UP000660862"/>
    </source>
</evidence>
<keyword evidence="1" id="KW-1133">Transmembrane helix</keyword>
<accession>A0A917HX79</accession>
<dbReference type="AlphaFoldDB" id="A0A917HX79"/>
<evidence type="ECO:0000313" key="2">
    <source>
        <dbReference type="EMBL" id="GGG92024.1"/>
    </source>
</evidence>
<keyword evidence="1" id="KW-0472">Membrane</keyword>
<name>A0A917HX79_9SPHI</name>
<dbReference type="RefSeq" id="WP_188506690.1">
    <property type="nucleotide sequence ID" value="NZ_BMER01000002.1"/>
</dbReference>
<dbReference type="EMBL" id="BMER01000002">
    <property type="protein sequence ID" value="GGG92024.1"/>
    <property type="molecule type" value="Genomic_DNA"/>
</dbReference>
<feature type="transmembrane region" description="Helical" evidence="1">
    <location>
        <begin position="74"/>
        <end position="95"/>
    </location>
</feature>
<reference evidence="2" key="1">
    <citation type="journal article" date="2014" name="Int. J. Syst. Evol. Microbiol.">
        <title>Complete genome sequence of Corynebacterium casei LMG S-19264T (=DSM 44701T), isolated from a smear-ripened cheese.</title>
        <authorList>
            <consortium name="US DOE Joint Genome Institute (JGI-PGF)"/>
            <person name="Walter F."/>
            <person name="Albersmeier A."/>
            <person name="Kalinowski J."/>
            <person name="Ruckert C."/>
        </authorList>
    </citation>
    <scope>NUCLEOTIDE SEQUENCE</scope>
    <source>
        <strain evidence="2">CGMCC 1.12195</strain>
    </source>
</reference>
<sequence length="151" mass="17230">MKGLGTLVAVQALLSTISGVLMSQMSFIGKVGITVMYRDYGIFKIWWKTAILLFTVQLALLFVLWLIRKLLSRRLSFAILLLFLLFGLIGAYFTYLDFTTTSHRVLKTNFHAGGYLVWGSWVLACVYFMVMPIRKKQLHEEIIGPDEVSMP</sequence>
<keyword evidence="3" id="KW-1185">Reference proteome</keyword>
<dbReference type="Proteomes" id="UP000660862">
    <property type="component" value="Unassembled WGS sequence"/>
</dbReference>
<comment type="caution">
    <text evidence="2">The sequence shown here is derived from an EMBL/GenBank/DDBJ whole genome shotgun (WGS) entry which is preliminary data.</text>
</comment>
<evidence type="ECO:0000256" key="1">
    <source>
        <dbReference type="SAM" id="Phobius"/>
    </source>
</evidence>
<proteinExistence type="predicted"/>